<proteinExistence type="predicted"/>
<dbReference type="EMBL" id="NHTK01005251">
    <property type="protein sequence ID" value="PPQ81687.1"/>
    <property type="molecule type" value="Genomic_DNA"/>
</dbReference>
<evidence type="ECO:0000313" key="1">
    <source>
        <dbReference type="EMBL" id="PPQ81687.1"/>
    </source>
</evidence>
<organism evidence="1 2">
    <name type="scientific">Panaeolus cyanescens</name>
    <dbReference type="NCBI Taxonomy" id="181874"/>
    <lineage>
        <taxon>Eukaryota</taxon>
        <taxon>Fungi</taxon>
        <taxon>Dikarya</taxon>
        <taxon>Basidiomycota</taxon>
        <taxon>Agaricomycotina</taxon>
        <taxon>Agaricomycetes</taxon>
        <taxon>Agaricomycetidae</taxon>
        <taxon>Agaricales</taxon>
        <taxon>Agaricineae</taxon>
        <taxon>Galeropsidaceae</taxon>
        <taxon>Panaeolus</taxon>
    </lineage>
</organism>
<accession>A0A409WT66</accession>
<feature type="non-terminal residue" evidence="1">
    <location>
        <position position="1"/>
    </location>
</feature>
<sequence length="177" mass="20431">FNTWLPLDIAAQIVEDIILSPNYEHTPIPPLFNITNSTAMKWNDLMWYIGAALLKENIISEPLKFLSAQQWVDALERSTSNPNFDVRNFPALRIRRLVKVFLHEPAMPETALSRQHLKREVGGFGPFSTTVAERWSPTMRRAEALTRKDAEDWVRYWKAKGLFTDFTPLKATISARM</sequence>
<protein>
    <submittedName>
        <fullName evidence="1">Uncharacterized protein</fullName>
    </submittedName>
</protein>
<reference evidence="1 2" key="1">
    <citation type="journal article" date="2018" name="Evol. Lett.">
        <title>Horizontal gene cluster transfer increased hallucinogenic mushroom diversity.</title>
        <authorList>
            <person name="Reynolds H.T."/>
            <person name="Vijayakumar V."/>
            <person name="Gluck-Thaler E."/>
            <person name="Korotkin H.B."/>
            <person name="Matheny P.B."/>
            <person name="Slot J.C."/>
        </authorList>
    </citation>
    <scope>NUCLEOTIDE SEQUENCE [LARGE SCALE GENOMIC DNA]</scope>
    <source>
        <strain evidence="1 2">2629</strain>
    </source>
</reference>
<name>A0A409WT66_9AGAR</name>
<dbReference type="STRING" id="181874.A0A409WT66"/>
<dbReference type="Gene3D" id="3.40.50.720">
    <property type="entry name" value="NAD(P)-binding Rossmann-like Domain"/>
    <property type="match status" value="1"/>
</dbReference>
<comment type="caution">
    <text evidence="1">The sequence shown here is derived from an EMBL/GenBank/DDBJ whole genome shotgun (WGS) entry which is preliminary data.</text>
</comment>
<dbReference type="AlphaFoldDB" id="A0A409WT66"/>
<evidence type="ECO:0000313" key="2">
    <source>
        <dbReference type="Proteomes" id="UP000284842"/>
    </source>
</evidence>
<keyword evidence="2" id="KW-1185">Reference proteome</keyword>
<gene>
    <name evidence="1" type="ORF">CVT24_002922</name>
</gene>
<dbReference type="Proteomes" id="UP000284842">
    <property type="component" value="Unassembled WGS sequence"/>
</dbReference>
<dbReference type="InParanoid" id="A0A409WT66"/>
<dbReference type="OrthoDB" id="429813at2759"/>